<evidence type="ECO:0000313" key="2">
    <source>
        <dbReference type="Proteomes" id="UP000245910"/>
    </source>
</evidence>
<keyword evidence="2" id="KW-1185">Reference proteome</keyword>
<protein>
    <submittedName>
        <fullName evidence="1">Uncharacterized protein</fullName>
    </submittedName>
</protein>
<accession>A0A2L2TU79</accession>
<dbReference type="EMBL" id="LN649229">
    <property type="protein sequence ID" value="CEI63745.1"/>
    <property type="molecule type" value="Genomic_DNA"/>
</dbReference>
<sequence>MNNSEQDPTPSDILIPQSAVQLYRRQLFRRQKWLIKKSPSSYLYRLHSDRNGLPMLKLGNEPDSFIPADTSVEKLYHLLLESNVHEWLESSRAEVHIGKIHDIQVELQNRPLTTHIEWEKAIEASNTAWEYRDKRTDRRIMRVACQFLHIFMQCRRTCVQELCVLHKINNPLLSYSPPLSETARILGRLSGTSLPIDRTTNHRICDDEEHRIFADAQNDIEFLSVLDGKSDMTNSMLDNMAYKRIGTAKKIWSVQKNLELLNTLDQML</sequence>
<dbReference type="Proteomes" id="UP000245910">
    <property type="component" value="Chromosome I"/>
</dbReference>
<dbReference type="AlphaFoldDB" id="A0A2L2TU79"/>
<proteinExistence type="predicted"/>
<organism evidence="1 2">
    <name type="scientific">Fusarium venenatum</name>
    <dbReference type="NCBI Taxonomy" id="56646"/>
    <lineage>
        <taxon>Eukaryota</taxon>
        <taxon>Fungi</taxon>
        <taxon>Dikarya</taxon>
        <taxon>Ascomycota</taxon>
        <taxon>Pezizomycotina</taxon>
        <taxon>Sordariomycetes</taxon>
        <taxon>Hypocreomycetidae</taxon>
        <taxon>Hypocreales</taxon>
        <taxon>Nectriaceae</taxon>
        <taxon>Fusarium</taxon>
    </lineage>
</organism>
<evidence type="ECO:0000313" key="1">
    <source>
        <dbReference type="EMBL" id="CEI63745.1"/>
    </source>
</evidence>
<name>A0A2L2TU79_9HYPO</name>
<reference evidence="2" key="1">
    <citation type="submission" date="2014-10" db="EMBL/GenBank/DDBJ databases">
        <authorList>
            <person name="King R."/>
        </authorList>
    </citation>
    <scope>NUCLEOTIDE SEQUENCE [LARGE SCALE GENOMIC DNA]</scope>
    <source>
        <strain evidence="2">A3/5</strain>
    </source>
</reference>